<reference evidence="6" key="2">
    <citation type="journal article" date="2023" name="IMA Fungus">
        <title>Comparative genomic study of the Penicillium genus elucidates a diverse pangenome and 15 lateral gene transfer events.</title>
        <authorList>
            <person name="Petersen C."/>
            <person name="Sorensen T."/>
            <person name="Nielsen M.R."/>
            <person name="Sondergaard T.E."/>
            <person name="Sorensen J.L."/>
            <person name="Fitzpatrick D.A."/>
            <person name="Frisvad J.C."/>
            <person name="Nielsen K.L."/>
        </authorList>
    </citation>
    <scope>NUCLEOTIDE SEQUENCE</scope>
    <source>
        <strain evidence="6">IBT 26290</strain>
    </source>
</reference>
<dbReference type="SUPFAM" id="SSF103473">
    <property type="entry name" value="MFS general substrate transporter"/>
    <property type="match status" value="1"/>
</dbReference>
<organism evidence="6 7">
    <name type="scientific">Penicillium canariense</name>
    <dbReference type="NCBI Taxonomy" id="189055"/>
    <lineage>
        <taxon>Eukaryota</taxon>
        <taxon>Fungi</taxon>
        <taxon>Dikarya</taxon>
        <taxon>Ascomycota</taxon>
        <taxon>Pezizomycotina</taxon>
        <taxon>Eurotiomycetes</taxon>
        <taxon>Eurotiomycetidae</taxon>
        <taxon>Eurotiales</taxon>
        <taxon>Aspergillaceae</taxon>
        <taxon>Penicillium</taxon>
    </lineage>
</organism>
<evidence type="ECO:0000256" key="2">
    <source>
        <dbReference type="ARBA" id="ARBA00006727"/>
    </source>
</evidence>
<keyword evidence="4" id="KW-0472">Membrane</keyword>
<protein>
    <submittedName>
        <fullName evidence="6">MFS general substrate transporter</fullName>
    </submittedName>
</protein>
<dbReference type="InterPro" id="IPR020846">
    <property type="entry name" value="MFS_dom"/>
</dbReference>
<dbReference type="GO" id="GO:0022857">
    <property type="term" value="F:transmembrane transporter activity"/>
    <property type="evidence" value="ECO:0007669"/>
    <property type="project" value="InterPro"/>
</dbReference>
<dbReference type="EMBL" id="JAPQKN010000001">
    <property type="protein sequence ID" value="KAJ5175120.1"/>
    <property type="molecule type" value="Genomic_DNA"/>
</dbReference>
<feature type="domain" description="Major facilitator superfamily (MFS) profile" evidence="5">
    <location>
        <begin position="252"/>
        <end position="471"/>
    </location>
</feature>
<dbReference type="InterPro" id="IPR011701">
    <property type="entry name" value="MFS"/>
</dbReference>
<feature type="transmembrane region" description="Helical" evidence="4">
    <location>
        <begin position="286"/>
        <end position="306"/>
    </location>
</feature>
<evidence type="ECO:0000313" key="7">
    <source>
        <dbReference type="Proteomes" id="UP001149163"/>
    </source>
</evidence>
<keyword evidence="4" id="KW-1133">Transmembrane helix</keyword>
<dbReference type="GO" id="GO:0016020">
    <property type="term" value="C:membrane"/>
    <property type="evidence" value="ECO:0007669"/>
    <property type="project" value="UniProtKB-SubCell"/>
</dbReference>
<dbReference type="PROSITE" id="PS50850">
    <property type="entry name" value="MFS"/>
    <property type="match status" value="1"/>
</dbReference>
<evidence type="ECO:0000256" key="3">
    <source>
        <dbReference type="SAM" id="MobiDB-lite"/>
    </source>
</evidence>
<comment type="caution">
    <text evidence="6">The sequence shown here is derived from an EMBL/GenBank/DDBJ whole genome shotgun (WGS) entry which is preliminary data.</text>
</comment>
<dbReference type="RefSeq" id="XP_056546728.1">
    <property type="nucleotide sequence ID" value="XM_056683122.1"/>
</dbReference>
<feature type="transmembrane region" description="Helical" evidence="4">
    <location>
        <begin position="253"/>
        <end position="274"/>
    </location>
</feature>
<keyword evidence="7" id="KW-1185">Reference proteome</keyword>
<feature type="transmembrane region" description="Helical" evidence="4">
    <location>
        <begin position="409"/>
        <end position="426"/>
    </location>
</feature>
<evidence type="ECO:0000256" key="4">
    <source>
        <dbReference type="SAM" id="Phobius"/>
    </source>
</evidence>
<dbReference type="Proteomes" id="UP001149163">
    <property type="component" value="Unassembled WGS sequence"/>
</dbReference>
<dbReference type="InterPro" id="IPR036259">
    <property type="entry name" value="MFS_trans_sf"/>
</dbReference>
<comment type="similarity">
    <text evidence="2">Belongs to the major facilitator superfamily. Monocarboxylate porter (TC 2.A.1.13) family.</text>
</comment>
<dbReference type="GeneID" id="81422298"/>
<gene>
    <name evidence="6" type="ORF">N7482_000997</name>
</gene>
<feature type="transmembrane region" description="Helical" evidence="4">
    <location>
        <begin position="343"/>
        <end position="365"/>
    </location>
</feature>
<feature type="transmembrane region" description="Helical" evidence="4">
    <location>
        <begin position="377"/>
        <end position="397"/>
    </location>
</feature>
<feature type="region of interest" description="Disordered" evidence="3">
    <location>
        <begin position="1"/>
        <end position="39"/>
    </location>
</feature>
<keyword evidence="4" id="KW-0812">Transmembrane</keyword>
<dbReference type="PANTHER" id="PTHR11360:SF315">
    <property type="entry name" value="TRANSPORTER MCH2-RELATED"/>
    <property type="match status" value="1"/>
</dbReference>
<evidence type="ECO:0000259" key="5">
    <source>
        <dbReference type="PROSITE" id="PS50850"/>
    </source>
</evidence>
<proteinExistence type="inferred from homology"/>
<reference evidence="6" key="1">
    <citation type="submission" date="2022-11" db="EMBL/GenBank/DDBJ databases">
        <authorList>
            <person name="Petersen C."/>
        </authorList>
    </citation>
    <scope>NUCLEOTIDE SEQUENCE</scope>
    <source>
        <strain evidence="6">IBT 26290</strain>
    </source>
</reference>
<dbReference type="InterPro" id="IPR050327">
    <property type="entry name" value="Proton-linked_MCT"/>
</dbReference>
<dbReference type="OrthoDB" id="6499973at2759"/>
<feature type="transmembrane region" description="Helical" evidence="4">
    <location>
        <begin position="115"/>
        <end position="139"/>
    </location>
</feature>
<feature type="transmembrane region" description="Helical" evidence="4">
    <location>
        <begin position="318"/>
        <end position="337"/>
    </location>
</feature>
<name>A0A9W9IFR0_9EURO</name>
<evidence type="ECO:0000256" key="1">
    <source>
        <dbReference type="ARBA" id="ARBA00004141"/>
    </source>
</evidence>
<feature type="transmembrane region" description="Helical" evidence="4">
    <location>
        <begin position="48"/>
        <end position="79"/>
    </location>
</feature>
<dbReference type="AlphaFoldDB" id="A0A9W9IFR0"/>
<feature type="transmembrane region" description="Helical" evidence="4">
    <location>
        <begin position="151"/>
        <end position="172"/>
    </location>
</feature>
<accession>A0A9W9IFR0</accession>
<evidence type="ECO:0000313" key="6">
    <source>
        <dbReference type="EMBL" id="KAJ5175120.1"/>
    </source>
</evidence>
<dbReference type="Gene3D" id="1.20.1250.20">
    <property type="entry name" value="MFS general substrate transporter like domains"/>
    <property type="match status" value="2"/>
</dbReference>
<dbReference type="PANTHER" id="PTHR11360">
    <property type="entry name" value="MONOCARBOXYLATE TRANSPORTER"/>
    <property type="match status" value="1"/>
</dbReference>
<dbReference type="Pfam" id="PF07690">
    <property type="entry name" value="MFS_1"/>
    <property type="match status" value="1"/>
</dbReference>
<feature type="transmembrane region" description="Helical" evidence="4">
    <location>
        <begin position="91"/>
        <end position="109"/>
    </location>
</feature>
<comment type="subcellular location">
    <subcellularLocation>
        <location evidence="1">Membrane</location>
        <topology evidence="1">Multi-pass membrane protein</topology>
    </subcellularLocation>
</comment>
<sequence length="471" mass="50875">MTSIELELTTREQVNPDSSGIDRAAQEGNDPARHDANAFEDTPPNGGYGWVCTFCVFFMIVHTWGINSAWGVILAHFLSHSTFPNTTQTEYAFIGGLSIGTALVMGPLVSQSQRVLGVTATLLFGTMVIFASLLGAAYARQISHLFLTQGICFGIGMGFVYLPAMSILPAWFSTRRSLSMGIAGSGSGVGGILYNLVAGYTVERFGWRTTYKILAFASLGANLLSSLLLRAREPSHHRPKRTIDHHDLRRPEVLLTLVWGIATELGYVTIFYSLPDYASSIGLTTQQGSVTGAILNLGLTIGRPLVGYISDKFGRITVPAILTAVCGLTCLAIWIPASSYSALLLFALVGGMVCGTFWGTITPVLAEVVGLGRLSSAFTLICLVLTVPTTVAEPIALSLVRGSSYLNTQVYVCCMFLLGAFGLWVLRSWKCYEVEKKASEEQEGLTSYGPSSFPSFSHWFGPRKLFIPGRV</sequence>